<proteinExistence type="predicted"/>
<feature type="compositionally biased region" description="Basic and acidic residues" evidence="1">
    <location>
        <begin position="33"/>
        <end position="53"/>
    </location>
</feature>
<sequence>MSLADEPTNLVSPTTPPICTILGPRSHFAGAPKEIHFTEESTRQESSTRARDEELQDGGDDGGDEDEPSGSYQTFSKAYVGVKVQFKAAIDQSLDNDVYSKQENLVVLQQMDPVNFGHVEKVKDTVTDKTLVRKKVSKEDFSYGELQVLKDLNCSDYILKLFGYVYDGNNTFFILLEDAGESLYQLVAKQSADKKYDVLDKLPSIVRSILLALVYLNDKGYVHCDIKPENICVKEGIIKLIDFGSCNRISDTKNDVYTLDYMSPEQLQHLNESDNEDYSIGPSKYKPDHKSDMWAAFMVFLFIVKKDVPAKLFRNLKKKEIEHLTDPIDSFFIDGPVWLKDLLALGLKVKVEDRYTAKQCLAFMLQEGVLNYEPSTKVGQKPNSVKKRKEVTHSQQEASPVTQPNRTRFTIVKIRQDHPSIPLADQTGDLTSQGLDSLSNDVKLGITQPLETKAKVGLSNVVLSQVVLFSGSELKAQEESGPFRGEQIVRARMSNASESSASASDDDEDIEIF</sequence>
<dbReference type="PANTHER" id="PTHR44167:SF24">
    <property type="entry name" value="SERINE_THREONINE-PROTEIN KINASE CHK2"/>
    <property type="match status" value="1"/>
</dbReference>
<dbReference type="Pfam" id="PF00069">
    <property type="entry name" value="Pkinase"/>
    <property type="match status" value="1"/>
</dbReference>
<dbReference type="CDD" id="cd00180">
    <property type="entry name" value="PKc"/>
    <property type="match status" value="1"/>
</dbReference>
<dbReference type="Gene3D" id="1.10.510.10">
    <property type="entry name" value="Transferase(Phosphotransferase) domain 1"/>
    <property type="match status" value="1"/>
</dbReference>
<accession>A0AAV2I838</accession>
<feature type="domain" description="Protein kinase" evidence="2">
    <location>
        <begin position="105"/>
        <end position="370"/>
    </location>
</feature>
<dbReference type="GO" id="GO:0005634">
    <property type="term" value="C:nucleus"/>
    <property type="evidence" value="ECO:0007669"/>
    <property type="project" value="TreeGrafter"/>
</dbReference>
<evidence type="ECO:0000313" key="4">
    <source>
        <dbReference type="Proteomes" id="UP001497497"/>
    </source>
</evidence>
<dbReference type="InterPro" id="IPR000719">
    <property type="entry name" value="Prot_kinase_dom"/>
</dbReference>
<evidence type="ECO:0000256" key="1">
    <source>
        <dbReference type="SAM" id="MobiDB-lite"/>
    </source>
</evidence>
<dbReference type="PROSITE" id="PS00108">
    <property type="entry name" value="PROTEIN_KINASE_ST"/>
    <property type="match status" value="1"/>
</dbReference>
<dbReference type="InterPro" id="IPR008271">
    <property type="entry name" value="Ser/Thr_kinase_AS"/>
</dbReference>
<feature type="compositionally biased region" description="Polar residues" evidence="1">
    <location>
        <begin position="393"/>
        <end position="405"/>
    </location>
</feature>
<dbReference type="AlphaFoldDB" id="A0AAV2I838"/>
<feature type="region of interest" description="Disordered" evidence="1">
    <location>
        <begin position="1"/>
        <end position="71"/>
    </location>
</feature>
<dbReference type="PANTHER" id="PTHR44167">
    <property type="entry name" value="OVARIAN-SPECIFIC SERINE/THREONINE-PROTEIN KINASE LOK-RELATED"/>
    <property type="match status" value="1"/>
</dbReference>
<dbReference type="InterPro" id="IPR011009">
    <property type="entry name" value="Kinase-like_dom_sf"/>
</dbReference>
<comment type="caution">
    <text evidence="3">The sequence shown here is derived from an EMBL/GenBank/DDBJ whole genome shotgun (WGS) entry which is preliminary data.</text>
</comment>
<reference evidence="3 4" key="1">
    <citation type="submission" date="2024-04" db="EMBL/GenBank/DDBJ databases">
        <authorList>
            <consortium name="Genoscope - CEA"/>
            <person name="William W."/>
        </authorList>
    </citation>
    <scope>NUCLEOTIDE SEQUENCE [LARGE SCALE GENOMIC DNA]</scope>
</reference>
<dbReference type="SUPFAM" id="SSF56112">
    <property type="entry name" value="Protein kinase-like (PK-like)"/>
    <property type="match status" value="1"/>
</dbReference>
<dbReference type="SMART" id="SM00220">
    <property type="entry name" value="S_TKc"/>
    <property type="match status" value="1"/>
</dbReference>
<dbReference type="PROSITE" id="PS50011">
    <property type="entry name" value="PROTEIN_KINASE_DOM"/>
    <property type="match status" value="1"/>
</dbReference>
<organism evidence="3 4">
    <name type="scientific">Lymnaea stagnalis</name>
    <name type="common">Great pond snail</name>
    <name type="synonym">Helix stagnalis</name>
    <dbReference type="NCBI Taxonomy" id="6523"/>
    <lineage>
        <taxon>Eukaryota</taxon>
        <taxon>Metazoa</taxon>
        <taxon>Spiralia</taxon>
        <taxon>Lophotrochozoa</taxon>
        <taxon>Mollusca</taxon>
        <taxon>Gastropoda</taxon>
        <taxon>Heterobranchia</taxon>
        <taxon>Euthyneura</taxon>
        <taxon>Panpulmonata</taxon>
        <taxon>Hygrophila</taxon>
        <taxon>Lymnaeoidea</taxon>
        <taxon>Lymnaeidae</taxon>
        <taxon>Lymnaea</taxon>
    </lineage>
</organism>
<protein>
    <recommendedName>
        <fullName evidence="2">Protein kinase domain-containing protein</fullName>
    </recommendedName>
</protein>
<name>A0AAV2I838_LYMST</name>
<dbReference type="GO" id="GO:0005524">
    <property type="term" value="F:ATP binding"/>
    <property type="evidence" value="ECO:0007669"/>
    <property type="project" value="InterPro"/>
</dbReference>
<evidence type="ECO:0000313" key="3">
    <source>
        <dbReference type="EMBL" id="CAL1542266.1"/>
    </source>
</evidence>
<dbReference type="GO" id="GO:0044773">
    <property type="term" value="P:mitotic DNA damage checkpoint signaling"/>
    <property type="evidence" value="ECO:0007669"/>
    <property type="project" value="TreeGrafter"/>
</dbReference>
<dbReference type="Proteomes" id="UP001497497">
    <property type="component" value="Unassembled WGS sequence"/>
</dbReference>
<dbReference type="Gene3D" id="3.30.200.20">
    <property type="entry name" value="Phosphorylase Kinase, domain 1"/>
    <property type="match status" value="1"/>
</dbReference>
<feature type="region of interest" description="Disordered" evidence="1">
    <location>
        <begin position="492"/>
        <end position="513"/>
    </location>
</feature>
<feature type="compositionally biased region" description="Acidic residues" evidence="1">
    <location>
        <begin position="504"/>
        <end position="513"/>
    </location>
</feature>
<feature type="compositionally biased region" description="Acidic residues" evidence="1">
    <location>
        <begin position="54"/>
        <end position="68"/>
    </location>
</feature>
<evidence type="ECO:0000259" key="2">
    <source>
        <dbReference type="PROSITE" id="PS50011"/>
    </source>
</evidence>
<dbReference type="EMBL" id="CAXITT010000477">
    <property type="protein sequence ID" value="CAL1542266.1"/>
    <property type="molecule type" value="Genomic_DNA"/>
</dbReference>
<feature type="region of interest" description="Disordered" evidence="1">
    <location>
        <begin position="376"/>
        <end position="405"/>
    </location>
</feature>
<dbReference type="GO" id="GO:0004674">
    <property type="term" value="F:protein serine/threonine kinase activity"/>
    <property type="evidence" value="ECO:0007669"/>
    <property type="project" value="TreeGrafter"/>
</dbReference>
<keyword evidence="4" id="KW-1185">Reference proteome</keyword>
<gene>
    <name evidence="3" type="ORF">GSLYS_00015860001</name>
</gene>